<accession>A0A1J8R7G8</accession>
<reference evidence="1 2" key="1">
    <citation type="submission" date="2016-03" db="EMBL/GenBank/DDBJ databases">
        <title>Comparative genomics of the ectomycorrhizal sister species Rhizopogon vinicolor and Rhizopogon vesiculosus (Basidiomycota: Boletales) reveals a divergence of the mating type B locus.</title>
        <authorList>
            <person name="Mujic A.B."/>
            <person name="Kuo A."/>
            <person name="Tritt A."/>
            <person name="Lipzen A."/>
            <person name="Chen C."/>
            <person name="Johnson J."/>
            <person name="Sharma A."/>
            <person name="Barry K."/>
            <person name="Grigoriev I.V."/>
            <person name="Spatafora J.W."/>
        </authorList>
    </citation>
    <scope>NUCLEOTIDE SEQUENCE [LARGE SCALE GENOMIC DNA]</scope>
    <source>
        <strain evidence="1 2">AM-OR11-056</strain>
    </source>
</reference>
<dbReference type="Proteomes" id="UP000183567">
    <property type="component" value="Unassembled WGS sequence"/>
</dbReference>
<name>A0A1J8R7G8_9AGAM</name>
<sequence>MPAQARSAKRQPIRAMSLLQLTKNHALRPHPSRILNIRRRATTMMRSLRTCQTRIMGLRTRPYLAHNVSCGSLMIRLVWAVRRSRRIRTRALR</sequence>
<dbReference type="EMBL" id="LVVM01000851">
    <property type="protein sequence ID" value="OJA19828.1"/>
    <property type="molecule type" value="Genomic_DNA"/>
</dbReference>
<protein>
    <submittedName>
        <fullName evidence="1">Uncharacterized protein</fullName>
    </submittedName>
</protein>
<proteinExistence type="predicted"/>
<dbReference type="AlphaFoldDB" id="A0A1J8R7G8"/>
<comment type="caution">
    <text evidence="1">The sequence shown here is derived from an EMBL/GenBank/DDBJ whole genome shotgun (WGS) entry which is preliminary data.</text>
</comment>
<gene>
    <name evidence="1" type="ORF">AZE42_11398</name>
</gene>
<keyword evidence="2" id="KW-1185">Reference proteome</keyword>
<evidence type="ECO:0000313" key="2">
    <source>
        <dbReference type="Proteomes" id="UP000183567"/>
    </source>
</evidence>
<evidence type="ECO:0000313" key="1">
    <source>
        <dbReference type="EMBL" id="OJA19828.1"/>
    </source>
</evidence>
<organism evidence="1 2">
    <name type="scientific">Rhizopogon vesiculosus</name>
    <dbReference type="NCBI Taxonomy" id="180088"/>
    <lineage>
        <taxon>Eukaryota</taxon>
        <taxon>Fungi</taxon>
        <taxon>Dikarya</taxon>
        <taxon>Basidiomycota</taxon>
        <taxon>Agaricomycotina</taxon>
        <taxon>Agaricomycetes</taxon>
        <taxon>Agaricomycetidae</taxon>
        <taxon>Boletales</taxon>
        <taxon>Suillineae</taxon>
        <taxon>Rhizopogonaceae</taxon>
        <taxon>Rhizopogon</taxon>
    </lineage>
</organism>